<feature type="compositionally biased region" description="Polar residues" evidence="1">
    <location>
        <begin position="133"/>
        <end position="147"/>
    </location>
</feature>
<name>A0A7J8H2I9_ROUAE</name>
<feature type="region of interest" description="Disordered" evidence="1">
    <location>
        <begin position="78"/>
        <end position="109"/>
    </location>
</feature>
<comment type="caution">
    <text evidence="2">The sequence shown here is derived from an EMBL/GenBank/DDBJ whole genome shotgun (WGS) entry which is preliminary data.</text>
</comment>
<protein>
    <submittedName>
        <fullName evidence="2">Uncharacterized protein</fullName>
    </submittedName>
</protein>
<reference evidence="2 3" key="1">
    <citation type="journal article" date="2020" name="Nature">
        <title>Six reference-quality genomes reveal evolution of bat adaptations.</title>
        <authorList>
            <person name="Jebb D."/>
            <person name="Huang Z."/>
            <person name="Pippel M."/>
            <person name="Hughes G.M."/>
            <person name="Lavrichenko K."/>
            <person name="Devanna P."/>
            <person name="Winkler S."/>
            <person name="Jermiin L.S."/>
            <person name="Skirmuntt E.C."/>
            <person name="Katzourakis A."/>
            <person name="Burkitt-Gray L."/>
            <person name="Ray D.A."/>
            <person name="Sullivan K.A.M."/>
            <person name="Roscito J.G."/>
            <person name="Kirilenko B.M."/>
            <person name="Davalos L.M."/>
            <person name="Corthals A.P."/>
            <person name="Power M.L."/>
            <person name="Jones G."/>
            <person name="Ransome R.D."/>
            <person name="Dechmann D.K.N."/>
            <person name="Locatelli A.G."/>
            <person name="Puechmaille S.J."/>
            <person name="Fedrigo O."/>
            <person name="Jarvis E.D."/>
            <person name="Hiller M."/>
            <person name="Vernes S.C."/>
            <person name="Myers E.W."/>
            <person name="Teeling E.C."/>
        </authorList>
    </citation>
    <scope>NUCLEOTIDE SEQUENCE [LARGE SCALE GENOMIC DNA]</scope>
    <source>
        <strain evidence="2">MRouAeg1</strain>
        <tissue evidence="2">Muscle</tissue>
    </source>
</reference>
<keyword evidence="3" id="KW-1185">Reference proteome</keyword>
<feature type="region of interest" description="Disordered" evidence="1">
    <location>
        <begin position="126"/>
        <end position="147"/>
    </location>
</feature>
<organism evidence="2 3">
    <name type="scientific">Rousettus aegyptiacus</name>
    <name type="common">Egyptian fruit bat</name>
    <name type="synonym">Pteropus aegyptiacus</name>
    <dbReference type="NCBI Taxonomy" id="9407"/>
    <lineage>
        <taxon>Eukaryota</taxon>
        <taxon>Metazoa</taxon>
        <taxon>Chordata</taxon>
        <taxon>Craniata</taxon>
        <taxon>Vertebrata</taxon>
        <taxon>Euteleostomi</taxon>
        <taxon>Mammalia</taxon>
        <taxon>Eutheria</taxon>
        <taxon>Laurasiatheria</taxon>
        <taxon>Chiroptera</taxon>
        <taxon>Yinpterochiroptera</taxon>
        <taxon>Pteropodoidea</taxon>
        <taxon>Pteropodidae</taxon>
        <taxon>Rousettinae</taxon>
        <taxon>Rousettus</taxon>
    </lineage>
</organism>
<evidence type="ECO:0000256" key="1">
    <source>
        <dbReference type="SAM" id="MobiDB-lite"/>
    </source>
</evidence>
<gene>
    <name evidence="2" type="ORF">HJG63_011432</name>
</gene>
<proteinExistence type="predicted"/>
<evidence type="ECO:0000313" key="2">
    <source>
        <dbReference type="EMBL" id="KAF6466155.1"/>
    </source>
</evidence>
<sequence>MMPPDLNLAQPIGHGLVTQARPLPAAAAWEQGEAQGRGAGGPARFQLCQPGLGPSGLCPVSVCPPHCPQPLSWSLIGGPQPTRPRTLLGPPSEPLFLPQHPAQKSPPAPRRQWQCLILWGLQGPAQAPGWTQKVPTSLSKGLSGQSH</sequence>
<accession>A0A7J8H2I9</accession>
<dbReference type="Proteomes" id="UP000593571">
    <property type="component" value="Unassembled WGS sequence"/>
</dbReference>
<dbReference type="AlphaFoldDB" id="A0A7J8H2I9"/>
<evidence type="ECO:0000313" key="3">
    <source>
        <dbReference type="Proteomes" id="UP000593571"/>
    </source>
</evidence>
<dbReference type="EMBL" id="JACASE010000005">
    <property type="protein sequence ID" value="KAF6466155.1"/>
    <property type="molecule type" value="Genomic_DNA"/>
</dbReference>